<dbReference type="InterPro" id="IPR051908">
    <property type="entry name" value="Ribosomal_N-acetyltransferase"/>
</dbReference>
<dbReference type="RefSeq" id="WP_378055213.1">
    <property type="nucleotide sequence ID" value="NZ_JBHSIS010000003.1"/>
</dbReference>
<keyword evidence="3" id="KW-1185">Reference proteome</keyword>
<proteinExistence type="predicted"/>
<keyword evidence="2" id="KW-0012">Acyltransferase</keyword>
<name>A0ABV9RXQ9_9PSEU</name>
<dbReference type="GO" id="GO:0016746">
    <property type="term" value="F:acyltransferase activity"/>
    <property type="evidence" value="ECO:0007669"/>
    <property type="project" value="UniProtKB-KW"/>
</dbReference>
<dbReference type="EMBL" id="JBHSIS010000003">
    <property type="protein sequence ID" value="MFC4853241.1"/>
    <property type="molecule type" value="Genomic_DNA"/>
</dbReference>
<sequence>MREQLGSGEVTLRRWREQDAPVLYQVVRESMAHLRPWMAWVADGYPPEAAAAFVASTGPDWERGAAFNYAIFVSGRLAGAASLMARIGPGGLELGYWLHPGHVGRGVATRTASLLVAEAFRTGAQRVEIVTDVANTRSAAVPKRLGFVVVDRRPPQEPVTPGEDGLDVIWRLNPDRG</sequence>
<dbReference type="EC" id="2.3.-.-" evidence="2"/>
<dbReference type="Gene3D" id="3.40.630.30">
    <property type="match status" value="1"/>
</dbReference>
<dbReference type="SUPFAM" id="SSF55729">
    <property type="entry name" value="Acyl-CoA N-acyltransferases (Nat)"/>
    <property type="match status" value="1"/>
</dbReference>
<dbReference type="InterPro" id="IPR016181">
    <property type="entry name" value="Acyl_CoA_acyltransferase"/>
</dbReference>
<accession>A0ABV9RXQ9</accession>
<gene>
    <name evidence="2" type="ORF">ACFPCV_06980</name>
</gene>
<organism evidence="2 3">
    <name type="scientific">Actinophytocola glycyrrhizae</name>
    <dbReference type="NCBI Taxonomy" id="2044873"/>
    <lineage>
        <taxon>Bacteria</taxon>
        <taxon>Bacillati</taxon>
        <taxon>Actinomycetota</taxon>
        <taxon>Actinomycetes</taxon>
        <taxon>Pseudonocardiales</taxon>
        <taxon>Pseudonocardiaceae</taxon>
    </lineage>
</organism>
<keyword evidence="2" id="KW-0808">Transferase</keyword>
<evidence type="ECO:0000259" key="1">
    <source>
        <dbReference type="PROSITE" id="PS51186"/>
    </source>
</evidence>
<dbReference type="PROSITE" id="PS51186">
    <property type="entry name" value="GNAT"/>
    <property type="match status" value="1"/>
</dbReference>
<evidence type="ECO:0000313" key="2">
    <source>
        <dbReference type="EMBL" id="MFC4853241.1"/>
    </source>
</evidence>
<dbReference type="Pfam" id="PF13302">
    <property type="entry name" value="Acetyltransf_3"/>
    <property type="match status" value="1"/>
</dbReference>
<protein>
    <submittedName>
        <fullName evidence="2">GNAT family N-acetyltransferase</fullName>
        <ecNumber evidence="2">2.3.-.-</ecNumber>
    </submittedName>
</protein>
<evidence type="ECO:0000313" key="3">
    <source>
        <dbReference type="Proteomes" id="UP001595859"/>
    </source>
</evidence>
<reference evidence="3" key="1">
    <citation type="journal article" date="2019" name="Int. J. Syst. Evol. Microbiol.">
        <title>The Global Catalogue of Microorganisms (GCM) 10K type strain sequencing project: providing services to taxonomists for standard genome sequencing and annotation.</title>
        <authorList>
            <consortium name="The Broad Institute Genomics Platform"/>
            <consortium name="The Broad Institute Genome Sequencing Center for Infectious Disease"/>
            <person name="Wu L."/>
            <person name="Ma J."/>
        </authorList>
    </citation>
    <scope>NUCLEOTIDE SEQUENCE [LARGE SCALE GENOMIC DNA]</scope>
    <source>
        <strain evidence="3">ZS-22-S1</strain>
    </source>
</reference>
<feature type="domain" description="N-acetyltransferase" evidence="1">
    <location>
        <begin position="10"/>
        <end position="175"/>
    </location>
</feature>
<dbReference type="Proteomes" id="UP001595859">
    <property type="component" value="Unassembled WGS sequence"/>
</dbReference>
<comment type="caution">
    <text evidence="2">The sequence shown here is derived from an EMBL/GenBank/DDBJ whole genome shotgun (WGS) entry which is preliminary data.</text>
</comment>
<dbReference type="PANTHER" id="PTHR43441">
    <property type="entry name" value="RIBOSOMAL-PROTEIN-SERINE ACETYLTRANSFERASE"/>
    <property type="match status" value="1"/>
</dbReference>
<dbReference type="PANTHER" id="PTHR43441:SF2">
    <property type="entry name" value="FAMILY ACETYLTRANSFERASE, PUTATIVE (AFU_ORTHOLOGUE AFUA_7G00850)-RELATED"/>
    <property type="match status" value="1"/>
</dbReference>
<dbReference type="InterPro" id="IPR000182">
    <property type="entry name" value="GNAT_dom"/>
</dbReference>